<reference evidence="2 3" key="1">
    <citation type="submission" date="2020-07" db="EMBL/GenBank/DDBJ databases">
        <title>Genomic Encyclopedia of Type Strains, Phase IV (KMG-V): Genome sequencing to study the core and pangenomes of soil and plant-associated prokaryotes.</title>
        <authorList>
            <person name="Whitman W."/>
        </authorList>
    </citation>
    <scope>NUCLEOTIDE SEQUENCE [LARGE SCALE GENOMIC DNA]</scope>
    <source>
        <strain evidence="2 3">RH2WT43</strain>
    </source>
</reference>
<organism evidence="2 3">
    <name type="scientific">Dokdonella fugitiva</name>
    <dbReference type="NCBI Taxonomy" id="328517"/>
    <lineage>
        <taxon>Bacteria</taxon>
        <taxon>Pseudomonadati</taxon>
        <taxon>Pseudomonadota</taxon>
        <taxon>Gammaproteobacteria</taxon>
        <taxon>Lysobacterales</taxon>
        <taxon>Rhodanobacteraceae</taxon>
        <taxon>Dokdonella</taxon>
    </lineage>
</organism>
<accession>A0A839ETW9</accession>
<sequence length="381" mass="41256">MRVAIVTETWPPEINGVALTVQSLARGLVALGHDVELVRPRQDADVGDGAEFEQLLLPGAALPRYPGLRFGLPAHRHLHRHWSERRPDALYIATEGPLGWSALGTARRLDIPACTGFHTRFDDFVNHYGLGLLTPIVFAYLRRFHNRAAATLVPTAELVEFLGSTGFRNVRLLRRAVDTHLFHPRRRDPALRAEWGLAPDDLAVVHVGRIAPEKNLGLAVRAFEAIRAAHPRARFVVVGDGPAREALAAQHPHVLFAGVRRGDELARHYACGDLFLFPSRTETFGNVTLEALASGVPVVAFDYGAAREHVRDTQAGARVALGDDDAFVDAAVSLAARVATAQAGAPHPRDAARSTVAMLSPSSVAEHFADLLGALGRRNAA</sequence>
<dbReference type="EMBL" id="JACGXL010000001">
    <property type="protein sequence ID" value="MBA8886043.1"/>
    <property type="molecule type" value="Genomic_DNA"/>
</dbReference>
<keyword evidence="2" id="KW-0808">Transferase</keyword>
<dbReference type="PANTHER" id="PTHR45947">
    <property type="entry name" value="SULFOQUINOVOSYL TRANSFERASE SQD2"/>
    <property type="match status" value="1"/>
</dbReference>
<dbReference type="CDD" id="cd03814">
    <property type="entry name" value="GT4-like"/>
    <property type="match status" value="1"/>
</dbReference>
<dbReference type="GO" id="GO:0016757">
    <property type="term" value="F:glycosyltransferase activity"/>
    <property type="evidence" value="ECO:0007669"/>
    <property type="project" value="UniProtKB-ARBA"/>
</dbReference>
<dbReference type="Gene3D" id="3.40.50.2000">
    <property type="entry name" value="Glycogen Phosphorylase B"/>
    <property type="match status" value="2"/>
</dbReference>
<gene>
    <name evidence="2" type="ORF">FHW12_000234</name>
</gene>
<comment type="caution">
    <text evidence="2">The sequence shown here is derived from an EMBL/GenBank/DDBJ whole genome shotgun (WGS) entry which is preliminary data.</text>
</comment>
<dbReference type="Pfam" id="PF13439">
    <property type="entry name" value="Glyco_transf_4"/>
    <property type="match status" value="1"/>
</dbReference>
<name>A0A839ETW9_9GAMM</name>
<evidence type="ECO:0000313" key="3">
    <source>
        <dbReference type="Proteomes" id="UP000550401"/>
    </source>
</evidence>
<dbReference type="AlphaFoldDB" id="A0A839ETW9"/>
<dbReference type="InterPro" id="IPR028098">
    <property type="entry name" value="Glyco_trans_4-like_N"/>
</dbReference>
<dbReference type="Pfam" id="PF13692">
    <property type="entry name" value="Glyco_trans_1_4"/>
    <property type="match status" value="1"/>
</dbReference>
<evidence type="ECO:0000313" key="2">
    <source>
        <dbReference type="EMBL" id="MBA8886043.1"/>
    </source>
</evidence>
<dbReference type="SUPFAM" id="SSF53756">
    <property type="entry name" value="UDP-Glycosyltransferase/glycogen phosphorylase"/>
    <property type="match status" value="1"/>
</dbReference>
<feature type="domain" description="Glycosyltransferase subfamily 4-like N-terminal" evidence="1">
    <location>
        <begin position="14"/>
        <end position="180"/>
    </location>
</feature>
<dbReference type="InterPro" id="IPR050194">
    <property type="entry name" value="Glycosyltransferase_grp1"/>
</dbReference>
<dbReference type="Proteomes" id="UP000550401">
    <property type="component" value="Unassembled WGS sequence"/>
</dbReference>
<dbReference type="PANTHER" id="PTHR45947:SF3">
    <property type="entry name" value="SULFOQUINOVOSYL TRANSFERASE SQD2"/>
    <property type="match status" value="1"/>
</dbReference>
<dbReference type="RefSeq" id="WP_182529158.1">
    <property type="nucleotide sequence ID" value="NZ_JACGXL010000001.1"/>
</dbReference>
<keyword evidence="3" id="KW-1185">Reference proteome</keyword>
<evidence type="ECO:0000259" key="1">
    <source>
        <dbReference type="Pfam" id="PF13439"/>
    </source>
</evidence>
<proteinExistence type="predicted"/>
<protein>
    <submittedName>
        <fullName evidence="2">Glycosyltransferase involved in cell wall biosynthesis</fullName>
    </submittedName>
</protein>